<accession>A0A9W9NBP6</accession>
<protein>
    <submittedName>
        <fullName evidence="1">Uncharacterized protein</fullName>
    </submittedName>
</protein>
<keyword evidence="2" id="KW-1185">Reference proteome</keyword>
<name>A0A9W9NBP6_9EURO</name>
<dbReference type="OrthoDB" id="4991875at2759"/>
<dbReference type="AlphaFoldDB" id="A0A9W9NBP6"/>
<dbReference type="GeneID" id="83206508"/>
<reference evidence="1" key="1">
    <citation type="submission" date="2022-11" db="EMBL/GenBank/DDBJ databases">
        <authorList>
            <person name="Petersen C."/>
        </authorList>
    </citation>
    <scope>NUCLEOTIDE SEQUENCE</scope>
    <source>
        <strain evidence="1">IBT 19713</strain>
    </source>
</reference>
<sequence>MLYSTASISCAIKGTTYASCHAIATITVQGTLESPDLNWMRIPLTQTLPLPTESPASAPGQNYPHLNLQPANDNYQLIV</sequence>
<dbReference type="RefSeq" id="XP_058325772.1">
    <property type="nucleotide sequence ID" value="XM_058479204.1"/>
</dbReference>
<proteinExistence type="predicted"/>
<organism evidence="1 2">
    <name type="scientific">Penicillium chermesinum</name>
    <dbReference type="NCBI Taxonomy" id="63820"/>
    <lineage>
        <taxon>Eukaryota</taxon>
        <taxon>Fungi</taxon>
        <taxon>Dikarya</taxon>
        <taxon>Ascomycota</taxon>
        <taxon>Pezizomycotina</taxon>
        <taxon>Eurotiomycetes</taxon>
        <taxon>Eurotiomycetidae</taxon>
        <taxon>Eurotiales</taxon>
        <taxon>Aspergillaceae</taxon>
        <taxon>Penicillium</taxon>
    </lineage>
</organism>
<gene>
    <name evidence="1" type="ORF">N7468_009909</name>
</gene>
<dbReference type="Proteomes" id="UP001150941">
    <property type="component" value="Unassembled WGS sequence"/>
</dbReference>
<dbReference type="EMBL" id="JAPQKS010000008">
    <property type="protein sequence ID" value="KAJ5216901.1"/>
    <property type="molecule type" value="Genomic_DNA"/>
</dbReference>
<reference evidence="1" key="2">
    <citation type="journal article" date="2023" name="IMA Fungus">
        <title>Comparative genomic study of the Penicillium genus elucidates a diverse pangenome and 15 lateral gene transfer events.</title>
        <authorList>
            <person name="Petersen C."/>
            <person name="Sorensen T."/>
            <person name="Nielsen M.R."/>
            <person name="Sondergaard T.E."/>
            <person name="Sorensen J.L."/>
            <person name="Fitzpatrick D.A."/>
            <person name="Frisvad J.C."/>
            <person name="Nielsen K.L."/>
        </authorList>
    </citation>
    <scope>NUCLEOTIDE SEQUENCE</scope>
    <source>
        <strain evidence="1">IBT 19713</strain>
    </source>
</reference>
<evidence type="ECO:0000313" key="1">
    <source>
        <dbReference type="EMBL" id="KAJ5216901.1"/>
    </source>
</evidence>
<evidence type="ECO:0000313" key="2">
    <source>
        <dbReference type="Proteomes" id="UP001150941"/>
    </source>
</evidence>
<comment type="caution">
    <text evidence="1">The sequence shown here is derived from an EMBL/GenBank/DDBJ whole genome shotgun (WGS) entry which is preliminary data.</text>
</comment>